<protein>
    <submittedName>
        <fullName evidence="1">Uncharacterized protein</fullName>
    </submittedName>
</protein>
<evidence type="ECO:0000313" key="1">
    <source>
        <dbReference type="EMBL" id="KAH6923315.1"/>
    </source>
</evidence>
<dbReference type="EMBL" id="CM023489">
    <property type="protein sequence ID" value="KAH6923315.1"/>
    <property type="molecule type" value="Genomic_DNA"/>
</dbReference>
<accession>A0ACB7RM98</accession>
<dbReference type="Proteomes" id="UP000821845">
    <property type="component" value="Chromosome 9"/>
</dbReference>
<reference evidence="1" key="1">
    <citation type="submission" date="2020-05" db="EMBL/GenBank/DDBJ databases">
        <title>Large-scale comparative analyses of tick genomes elucidate their genetic diversity and vector capacities.</title>
        <authorList>
            <person name="Jia N."/>
            <person name="Wang J."/>
            <person name="Shi W."/>
            <person name="Du L."/>
            <person name="Sun Y."/>
            <person name="Zhan W."/>
            <person name="Jiang J."/>
            <person name="Wang Q."/>
            <person name="Zhang B."/>
            <person name="Ji P."/>
            <person name="Sakyi L.B."/>
            <person name="Cui X."/>
            <person name="Yuan T."/>
            <person name="Jiang B."/>
            <person name="Yang W."/>
            <person name="Lam T.T.-Y."/>
            <person name="Chang Q."/>
            <person name="Ding S."/>
            <person name="Wang X."/>
            <person name="Zhu J."/>
            <person name="Ruan X."/>
            <person name="Zhao L."/>
            <person name="Wei J."/>
            <person name="Que T."/>
            <person name="Du C."/>
            <person name="Cheng J."/>
            <person name="Dai P."/>
            <person name="Han X."/>
            <person name="Huang E."/>
            <person name="Gao Y."/>
            <person name="Liu J."/>
            <person name="Shao H."/>
            <person name="Ye R."/>
            <person name="Li L."/>
            <person name="Wei W."/>
            <person name="Wang X."/>
            <person name="Wang C."/>
            <person name="Yang T."/>
            <person name="Huo Q."/>
            <person name="Li W."/>
            <person name="Guo W."/>
            <person name="Chen H."/>
            <person name="Zhou L."/>
            <person name="Ni X."/>
            <person name="Tian J."/>
            <person name="Zhou Y."/>
            <person name="Sheng Y."/>
            <person name="Liu T."/>
            <person name="Pan Y."/>
            <person name="Xia L."/>
            <person name="Li J."/>
            <person name="Zhao F."/>
            <person name="Cao W."/>
        </authorList>
    </citation>
    <scope>NUCLEOTIDE SEQUENCE</scope>
    <source>
        <strain evidence="1">Hyas-2018</strain>
    </source>
</reference>
<sequence length="356" mass="38847">MVETSSPKSSLERREHTPLPVVLGLFAASTFTDVSKMVCSYSLRYYNGGSYPLNQSLLVALTEALKCVLVTVVHVVTSGSLRMRPSFKFLLPSVIYMLTNNIFFYALHYVTPAVWLVFVQCRIFLTLLVYKYPFGRHVTRAQWTAGALIAAAVVGSQADALVSHARSGSVETALGLALLCGALSTTVSVYTEYYFKNDSRSIWEQQCQIYFGTAVISGAASLFSAESLISEGELNGRVLHFLVATVVFSAAYGLCVAIVVMRLDNVVKYHLSATSSVLNTFASAVLFPDNFRVTSAYVVSLAVLLVAIYLYEKKSFVLPDCLDRWCKDSPKSTGLALASVPGDEPDDDVDDKAPLV</sequence>
<keyword evidence="2" id="KW-1185">Reference proteome</keyword>
<gene>
    <name evidence="1" type="ORF">HPB50_027128</name>
</gene>
<proteinExistence type="predicted"/>
<organism evidence="1 2">
    <name type="scientific">Hyalomma asiaticum</name>
    <name type="common">Tick</name>
    <dbReference type="NCBI Taxonomy" id="266040"/>
    <lineage>
        <taxon>Eukaryota</taxon>
        <taxon>Metazoa</taxon>
        <taxon>Ecdysozoa</taxon>
        <taxon>Arthropoda</taxon>
        <taxon>Chelicerata</taxon>
        <taxon>Arachnida</taxon>
        <taxon>Acari</taxon>
        <taxon>Parasitiformes</taxon>
        <taxon>Ixodida</taxon>
        <taxon>Ixodoidea</taxon>
        <taxon>Ixodidae</taxon>
        <taxon>Hyalomminae</taxon>
        <taxon>Hyalomma</taxon>
    </lineage>
</organism>
<name>A0ACB7RM98_HYAAI</name>
<comment type="caution">
    <text evidence="1">The sequence shown here is derived from an EMBL/GenBank/DDBJ whole genome shotgun (WGS) entry which is preliminary data.</text>
</comment>
<evidence type="ECO:0000313" key="2">
    <source>
        <dbReference type="Proteomes" id="UP000821845"/>
    </source>
</evidence>